<dbReference type="SUPFAM" id="SSF46785">
    <property type="entry name" value="Winged helix' DNA-binding domain"/>
    <property type="match status" value="1"/>
</dbReference>
<dbReference type="InterPro" id="IPR005149">
    <property type="entry name" value="Tscrpt_reg_PadR_N"/>
</dbReference>
<reference evidence="2 3" key="1">
    <citation type="submission" date="2022-05" db="EMBL/GenBank/DDBJ databases">
        <title>Microbulbifer sp. nov., isolated from sponge.</title>
        <authorList>
            <person name="Gao L."/>
        </authorList>
    </citation>
    <scope>NUCLEOTIDE SEQUENCE [LARGE SCALE GENOMIC DNA]</scope>
    <source>
        <strain evidence="2 3">MI-G</strain>
    </source>
</reference>
<dbReference type="PANTHER" id="PTHR43252:SF7">
    <property type="entry name" value="TRANSCRIPTIONAL REGULATOR YQJI"/>
    <property type="match status" value="1"/>
</dbReference>
<dbReference type="Proteomes" id="UP001321520">
    <property type="component" value="Chromosome"/>
</dbReference>
<dbReference type="InterPro" id="IPR036388">
    <property type="entry name" value="WH-like_DNA-bd_sf"/>
</dbReference>
<organism evidence="2 3">
    <name type="scientific">Microbulbifer spongiae</name>
    <dbReference type="NCBI Taxonomy" id="2944933"/>
    <lineage>
        <taxon>Bacteria</taxon>
        <taxon>Pseudomonadati</taxon>
        <taxon>Pseudomonadota</taxon>
        <taxon>Gammaproteobacteria</taxon>
        <taxon>Cellvibrionales</taxon>
        <taxon>Microbulbiferaceae</taxon>
        <taxon>Microbulbifer</taxon>
    </lineage>
</organism>
<gene>
    <name evidence="2" type="ORF">M8T91_03625</name>
</gene>
<sequence length="111" mass="12201">MPKRNDLNQFGRFTEPAVLILISLAECPRHGYAIARDIDQVTGYKPGPGTLYGALGRLETRGFIRPQSEDHIDGRCVYELTSTGQKALSERLDAMAAVGRIGRNRLDGCPV</sequence>
<evidence type="ECO:0000259" key="1">
    <source>
        <dbReference type="Pfam" id="PF03551"/>
    </source>
</evidence>
<evidence type="ECO:0000313" key="2">
    <source>
        <dbReference type="EMBL" id="WKD50532.1"/>
    </source>
</evidence>
<dbReference type="InterPro" id="IPR036390">
    <property type="entry name" value="WH_DNA-bd_sf"/>
</dbReference>
<feature type="domain" description="Transcription regulator PadR N-terminal" evidence="1">
    <location>
        <begin position="20"/>
        <end position="89"/>
    </location>
</feature>
<name>A0ABY9ED11_9GAMM</name>
<dbReference type="EMBL" id="CP098023">
    <property type="protein sequence ID" value="WKD50532.1"/>
    <property type="molecule type" value="Genomic_DNA"/>
</dbReference>
<keyword evidence="3" id="KW-1185">Reference proteome</keyword>
<accession>A0ABY9ED11</accession>
<dbReference type="Pfam" id="PF03551">
    <property type="entry name" value="PadR"/>
    <property type="match status" value="1"/>
</dbReference>
<proteinExistence type="predicted"/>
<dbReference type="RefSeq" id="WP_301416911.1">
    <property type="nucleotide sequence ID" value="NZ_CP098023.1"/>
</dbReference>
<evidence type="ECO:0000313" key="3">
    <source>
        <dbReference type="Proteomes" id="UP001321520"/>
    </source>
</evidence>
<dbReference type="Gene3D" id="1.10.10.10">
    <property type="entry name" value="Winged helix-like DNA-binding domain superfamily/Winged helix DNA-binding domain"/>
    <property type="match status" value="1"/>
</dbReference>
<dbReference type="PANTHER" id="PTHR43252">
    <property type="entry name" value="TRANSCRIPTIONAL REGULATOR YQJI"/>
    <property type="match status" value="1"/>
</dbReference>
<protein>
    <submittedName>
        <fullName evidence="2">PadR family transcriptional regulator</fullName>
    </submittedName>
</protein>